<dbReference type="InterPro" id="IPR036412">
    <property type="entry name" value="HAD-like_sf"/>
</dbReference>
<dbReference type="Proteomes" id="UP000642829">
    <property type="component" value="Unassembled WGS sequence"/>
</dbReference>
<dbReference type="EMBL" id="BMXG01000019">
    <property type="protein sequence ID" value="GHC08294.1"/>
    <property type="molecule type" value="Genomic_DNA"/>
</dbReference>
<dbReference type="SUPFAM" id="SSF56784">
    <property type="entry name" value="HAD-like"/>
    <property type="match status" value="1"/>
</dbReference>
<organism evidence="2 3">
    <name type="scientific">Cerasicoccus arenae</name>
    <dbReference type="NCBI Taxonomy" id="424488"/>
    <lineage>
        <taxon>Bacteria</taxon>
        <taxon>Pseudomonadati</taxon>
        <taxon>Verrucomicrobiota</taxon>
        <taxon>Opitutia</taxon>
        <taxon>Puniceicoccales</taxon>
        <taxon>Cerasicoccaceae</taxon>
        <taxon>Cerasicoccus</taxon>
    </lineage>
</organism>
<proteinExistence type="predicted"/>
<comment type="caution">
    <text evidence="2">The sequence shown here is derived from an EMBL/GenBank/DDBJ whole genome shotgun (WGS) entry which is preliminary data.</text>
</comment>
<evidence type="ECO:0000313" key="3">
    <source>
        <dbReference type="Proteomes" id="UP000642829"/>
    </source>
</evidence>
<reference evidence="2" key="2">
    <citation type="submission" date="2020-09" db="EMBL/GenBank/DDBJ databases">
        <authorList>
            <person name="Sun Q."/>
            <person name="Kim S."/>
        </authorList>
    </citation>
    <scope>NUCLEOTIDE SEQUENCE</scope>
    <source>
        <strain evidence="2">KCTC 12870</strain>
    </source>
</reference>
<accession>A0A8J3GED0</accession>
<name>A0A8J3GED0_9BACT</name>
<protein>
    <recommendedName>
        <fullName evidence="4">Polynucleotide kinase</fullName>
    </recommendedName>
</protein>
<dbReference type="Gene3D" id="3.40.50.1000">
    <property type="entry name" value="HAD superfamily/HAD-like"/>
    <property type="match status" value="1"/>
</dbReference>
<dbReference type="RefSeq" id="WP_189516103.1">
    <property type="nucleotide sequence ID" value="NZ_BMXG01000019.1"/>
</dbReference>
<reference evidence="2" key="1">
    <citation type="journal article" date="2014" name="Int. J. Syst. Evol. Microbiol.">
        <title>Complete genome sequence of Corynebacterium casei LMG S-19264T (=DSM 44701T), isolated from a smear-ripened cheese.</title>
        <authorList>
            <consortium name="US DOE Joint Genome Institute (JGI-PGF)"/>
            <person name="Walter F."/>
            <person name="Albersmeier A."/>
            <person name="Kalinowski J."/>
            <person name="Ruckert C."/>
        </authorList>
    </citation>
    <scope>NUCLEOTIDE SEQUENCE</scope>
    <source>
        <strain evidence="2">KCTC 12870</strain>
    </source>
</reference>
<keyword evidence="3" id="KW-1185">Reference proteome</keyword>
<dbReference type="AlphaFoldDB" id="A0A8J3GED0"/>
<sequence>MSELPTNPENKTEPIVKPTPDPTPWIGVDLDGTLAKFSAWRGISHIGKPIPEMMARVRHWREEGRKVKIFTARAAHEEYLPPIRKWLKKQRLADMEITNELDPYVVEIWDDRAIQVITNKGQIFRHPSVTARPKAPLLEEAFPHENRPTLSYMQARV</sequence>
<evidence type="ECO:0000313" key="2">
    <source>
        <dbReference type="EMBL" id="GHC08294.1"/>
    </source>
</evidence>
<feature type="region of interest" description="Disordered" evidence="1">
    <location>
        <begin position="1"/>
        <end position="22"/>
    </location>
</feature>
<gene>
    <name evidence="2" type="ORF">GCM10007047_26930</name>
</gene>
<evidence type="ECO:0008006" key="4">
    <source>
        <dbReference type="Google" id="ProtNLM"/>
    </source>
</evidence>
<dbReference type="InterPro" id="IPR023214">
    <property type="entry name" value="HAD_sf"/>
</dbReference>
<evidence type="ECO:0000256" key="1">
    <source>
        <dbReference type="SAM" id="MobiDB-lite"/>
    </source>
</evidence>